<dbReference type="EMBL" id="QVXO01000070">
    <property type="protein sequence ID" value="RPJ88282.1"/>
    <property type="molecule type" value="Genomic_DNA"/>
</dbReference>
<organism evidence="1 2">
    <name type="scientific">Alcaligenes xylosoxydans xylosoxydans</name>
    <name type="common">Achromobacter xylosoxidans</name>
    <dbReference type="NCBI Taxonomy" id="85698"/>
    <lineage>
        <taxon>Bacteria</taxon>
        <taxon>Pseudomonadati</taxon>
        <taxon>Pseudomonadota</taxon>
        <taxon>Betaproteobacteria</taxon>
        <taxon>Burkholderiales</taxon>
        <taxon>Alcaligenaceae</taxon>
        <taxon>Achromobacter</taxon>
    </lineage>
</organism>
<comment type="caution">
    <text evidence="1">The sequence shown here is derived from an EMBL/GenBank/DDBJ whole genome shotgun (WGS) entry which is preliminary data.</text>
</comment>
<dbReference type="PIRSF" id="PIRSF028139">
    <property type="entry name" value="DOPA-diox_rel_Mll2280"/>
    <property type="match status" value="1"/>
</dbReference>
<dbReference type="Proteomes" id="UP000285324">
    <property type="component" value="Unassembled WGS sequence"/>
</dbReference>
<proteinExistence type="predicted"/>
<sequence length="117" mass="13185">MTESQTSAVASWHAHVYFDAASRDAAHALRERIAARFAGQMELGRFHERPVGPHPQWSYQIAFTPERFAEIATWLTLHHGALDVFMHPNTGDSLRDHRDCAVWIGRSHTLNLQALGA</sequence>
<dbReference type="OrthoDB" id="572228at2"/>
<protein>
    <submittedName>
        <fullName evidence="1">4,5-dioxygenase</fullName>
    </submittedName>
</protein>
<dbReference type="InterPro" id="IPR014980">
    <property type="entry name" value="DOPA_dioxygen"/>
</dbReference>
<dbReference type="InterPro" id="IPR023389">
    <property type="entry name" value="DOPA-like_sf"/>
</dbReference>
<dbReference type="Gene3D" id="3.30.70.1240">
    <property type="entry name" value="DOPA-like domains"/>
    <property type="match status" value="1"/>
</dbReference>
<keyword evidence="1" id="KW-0560">Oxidoreductase</keyword>
<dbReference type="PANTHER" id="PTHR36423:SF2">
    <property type="entry name" value="AFR070WP"/>
    <property type="match status" value="1"/>
</dbReference>
<keyword evidence="1" id="KW-0223">Dioxygenase</keyword>
<dbReference type="GO" id="GO:0051213">
    <property type="term" value="F:dioxygenase activity"/>
    <property type="evidence" value="ECO:0007669"/>
    <property type="project" value="UniProtKB-KW"/>
</dbReference>
<evidence type="ECO:0000313" key="1">
    <source>
        <dbReference type="EMBL" id="RPJ88282.1"/>
    </source>
</evidence>
<name>A0A424W4P4_ALCXX</name>
<dbReference type="PANTHER" id="PTHR36423">
    <property type="entry name" value="AFR070WP"/>
    <property type="match status" value="1"/>
</dbReference>
<evidence type="ECO:0000313" key="2">
    <source>
        <dbReference type="Proteomes" id="UP000285324"/>
    </source>
</evidence>
<dbReference type="AlphaFoldDB" id="A0A424W4P4"/>
<gene>
    <name evidence="1" type="ORF">DY367_28515</name>
</gene>
<dbReference type="SUPFAM" id="SSF143410">
    <property type="entry name" value="DOPA-like"/>
    <property type="match status" value="1"/>
</dbReference>
<dbReference type="RefSeq" id="WP_059372634.1">
    <property type="nucleotide sequence ID" value="NZ_CP061008.1"/>
</dbReference>
<reference evidence="1 2" key="1">
    <citation type="submission" date="2018-08" db="EMBL/GenBank/DDBJ databases">
        <title>Achromobacter xylosoxidans Genome sequencing and assembly.</title>
        <authorList>
            <person name="Wang R."/>
            <person name="Rensing C."/>
            <person name="Li Y."/>
        </authorList>
    </citation>
    <scope>NUCLEOTIDE SEQUENCE [LARGE SCALE GENOMIC DNA]</scope>
    <source>
        <strain evidence="1 2">GD003A</strain>
    </source>
</reference>
<dbReference type="Pfam" id="PF08883">
    <property type="entry name" value="DOPA_dioxygen"/>
    <property type="match status" value="1"/>
</dbReference>
<accession>A0A424W4P4</accession>